<reference evidence="1" key="1">
    <citation type="submission" date="2023-04" db="EMBL/GenBank/DDBJ databases">
        <title>Draft Genome sequencing of Naganishia species isolated from polar environments using Oxford Nanopore Technology.</title>
        <authorList>
            <person name="Leo P."/>
            <person name="Venkateswaran K."/>
        </authorList>
    </citation>
    <scope>NUCLEOTIDE SEQUENCE</scope>
    <source>
        <strain evidence="1">DBVPG 5303</strain>
    </source>
</reference>
<keyword evidence="2" id="KW-1185">Reference proteome</keyword>
<gene>
    <name evidence="1" type="ORF">QFC24_001198</name>
</gene>
<evidence type="ECO:0000313" key="1">
    <source>
        <dbReference type="EMBL" id="KAJ9126967.1"/>
    </source>
</evidence>
<proteinExistence type="predicted"/>
<organism evidence="1 2">
    <name type="scientific">Naganishia onofrii</name>
    <dbReference type="NCBI Taxonomy" id="1851511"/>
    <lineage>
        <taxon>Eukaryota</taxon>
        <taxon>Fungi</taxon>
        <taxon>Dikarya</taxon>
        <taxon>Basidiomycota</taxon>
        <taxon>Agaricomycotina</taxon>
        <taxon>Tremellomycetes</taxon>
        <taxon>Filobasidiales</taxon>
        <taxon>Filobasidiaceae</taxon>
        <taxon>Naganishia</taxon>
    </lineage>
</organism>
<accession>A0ACC2XSN2</accession>
<dbReference type="EMBL" id="JASBWV010000003">
    <property type="protein sequence ID" value="KAJ9126967.1"/>
    <property type="molecule type" value="Genomic_DNA"/>
</dbReference>
<name>A0ACC2XSN2_9TREE</name>
<comment type="caution">
    <text evidence="1">The sequence shown here is derived from an EMBL/GenBank/DDBJ whole genome shotgun (WGS) entry which is preliminary data.</text>
</comment>
<sequence>MLDSYLVQCQHILKAVVDSRDNGRGVAGEFMALPDRKAAPNYYAVIPEPICLNMISAMHVAPQDRLKKKNHYKHPEDFMKDLHLVFLNAKYYNKEKSLIWKDAAMLERLIFYIYCCLVKNGALPEVKDQTLAENLDPPRTKGRPPRNPLIDQYRSDHPDIVAVMDPKPSKAKQLTSSSPLTGVSASGLTEKNPAAPSTTPVPGTSTLPVPAQAAAPNIDGVQAAASPQVTNAQAISPNSLPTAPRTQHAAGQSRLIAPPLPVTFPKVEIPEHIPGLEDQDFATIADHARLREELDRTLEKWQGPAENITPEPNDEGNRIPGSGWWGDEYYGQLANWQQMAMDIIEKLRMYIDADGNRPASALEQLPAASSIQYLSFRHSLSLQIIASNLMNNVYPTMKAFDMEMSRLFEKARRYYQRVTPPYGHVLAVQRLYNALTSMYETQEIGDVTPPPPSPLSYASVPAGPGNAKPMGDNGVRNSETKEFTSFRVATKDRTFTNMAKYKGMTYKIGDYVHMINPEDPSRPIPAQIVHLPTHLFYEDEVFKTGHMVDHPVEDIMERVGYVCVARYNEKEHLTVRIKNWNSCIPEELRKSDFMQVTTFDKSPHTLRLYKSPFLTGTQPGTRGVTGFLSDVVGQTPSEKKGVRGDSATGDDEAAQPSGTTPNPSSAERPTKKARTEERSPAGVAAVLLGNSEKASGPPPPSVGASSAPSAQTVGPAPTSHIQGFSAASINLPAGGQPRPGQGYSHAPGGFTMNTQSIKPISNTQQPFQYQPQPPGPGVPARSQLPPHAKAQQHPSGPPPVQMDGRPTSANVTAPRGQDKSLAALYGGPQELARVCDTETLPESTVNLLDRDPVTNRVLWFSGPPIHVDVPEKPNHSAAYLAYLAQKRLRFALGGDASADVAARDVEMAGSDAEWDKEQEKWATVAEEIVHFLNARS</sequence>
<evidence type="ECO:0000313" key="2">
    <source>
        <dbReference type="Proteomes" id="UP001234202"/>
    </source>
</evidence>
<dbReference type="Proteomes" id="UP001234202">
    <property type="component" value="Unassembled WGS sequence"/>
</dbReference>
<protein>
    <submittedName>
        <fullName evidence="1">Uncharacterized protein</fullName>
    </submittedName>
</protein>